<accession>A0A136JE89</accession>
<organism evidence="2 3">
    <name type="scientific">Microdochium bolleyi</name>
    <dbReference type="NCBI Taxonomy" id="196109"/>
    <lineage>
        <taxon>Eukaryota</taxon>
        <taxon>Fungi</taxon>
        <taxon>Dikarya</taxon>
        <taxon>Ascomycota</taxon>
        <taxon>Pezizomycotina</taxon>
        <taxon>Sordariomycetes</taxon>
        <taxon>Xylariomycetidae</taxon>
        <taxon>Xylariales</taxon>
        <taxon>Microdochiaceae</taxon>
        <taxon>Microdochium</taxon>
    </lineage>
</organism>
<feature type="region of interest" description="Disordered" evidence="1">
    <location>
        <begin position="169"/>
        <end position="191"/>
    </location>
</feature>
<feature type="region of interest" description="Disordered" evidence="1">
    <location>
        <begin position="43"/>
        <end position="65"/>
    </location>
</feature>
<evidence type="ECO:0000313" key="2">
    <source>
        <dbReference type="EMBL" id="KXJ95483.1"/>
    </source>
</evidence>
<name>A0A136JE89_9PEZI</name>
<proteinExistence type="predicted"/>
<reference evidence="2 3" key="1">
    <citation type="submission" date="2016-02" db="EMBL/GenBank/DDBJ databases">
        <title>Draft genome sequence of Microdochium bolleyi, a fungal endophyte of beachgrass.</title>
        <authorList>
            <consortium name="DOE Joint Genome Institute"/>
            <person name="David A.S."/>
            <person name="May G."/>
            <person name="Haridas S."/>
            <person name="Lim J."/>
            <person name="Wang M."/>
            <person name="Labutti K."/>
            <person name="Lipzen A."/>
            <person name="Barry K."/>
            <person name="Grigoriev I.V."/>
        </authorList>
    </citation>
    <scope>NUCLEOTIDE SEQUENCE [LARGE SCALE GENOMIC DNA]</scope>
    <source>
        <strain evidence="2 3">J235TASD1</strain>
    </source>
</reference>
<dbReference type="InParanoid" id="A0A136JE89"/>
<keyword evidence="3" id="KW-1185">Reference proteome</keyword>
<dbReference type="AlphaFoldDB" id="A0A136JE89"/>
<dbReference type="Proteomes" id="UP000070501">
    <property type="component" value="Unassembled WGS sequence"/>
</dbReference>
<evidence type="ECO:0000256" key="1">
    <source>
        <dbReference type="SAM" id="MobiDB-lite"/>
    </source>
</evidence>
<sequence>MTLSSGLCLLRNRPLLGRQRSTAEDRRLLFSASEAAVRAIPKIPGGLSPDAARREERRTKSSLISPGDHVNLGSVVWHRPMGCRHVARRSRLLIAVCNRGLAGQDKSSFQSLACLELCTPPPPGIHPPQSYSLQLSPQHSRPRAHREKAWRDIPAATLLRTLDHFPHAPARCRPSPLQQSLSTADGLISRA</sequence>
<evidence type="ECO:0000313" key="3">
    <source>
        <dbReference type="Proteomes" id="UP000070501"/>
    </source>
</evidence>
<feature type="region of interest" description="Disordered" evidence="1">
    <location>
        <begin position="126"/>
        <end position="148"/>
    </location>
</feature>
<dbReference type="EMBL" id="KQ964246">
    <property type="protein sequence ID" value="KXJ95483.1"/>
    <property type="molecule type" value="Genomic_DNA"/>
</dbReference>
<gene>
    <name evidence="2" type="ORF">Micbo1qcDRAFT_26760</name>
</gene>
<protein>
    <submittedName>
        <fullName evidence="2">Uncharacterized protein</fullName>
    </submittedName>
</protein>
<feature type="compositionally biased region" description="Polar residues" evidence="1">
    <location>
        <begin position="129"/>
        <end position="139"/>
    </location>
</feature>